<feature type="transmembrane region" description="Helical" evidence="7">
    <location>
        <begin position="345"/>
        <end position="365"/>
    </location>
</feature>
<comment type="similarity">
    <text evidence="2">Belongs to the UPF0718 family.</text>
</comment>
<evidence type="ECO:0000256" key="5">
    <source>
        <dbReference type="ARBA" id="ARBA00022989"/>
    </source>
</evidence>
<feature type="transmembrane region" description="Helical" evidence="7">
    <location>
        <begin position="279"/>
        <end position="296"/>
    </location>
</feature>
<feature type="transmembrane region" description="Helical" evidence="7">
    <location>
        <begin position="188"/>
        <end position="207"/>
    </location>
</feature>
<feature type="transmembrane region" description="Helical" evidence="7">
    <location>
        <begin position="213"/>
        <end position="229"/>
    </location>
</feature>
<feature type="transmembrane region" description="Helical" evidence="7">
    <location>
        <begin position="118"/>
        <end position="140"/>
    </location>
</feature>
<keyword evidence="5 7" id="KW-1133">Transmembrane helix</keyword>
<proteinExistence type="inferred from homology"/>
<evidence type="ECO:0000256" key="7">
    <source>
        <dbReference type="SAM" id="Phobius"/>
    </source>
</evidence>
<organism evidence="8 9">
    <name type="scientific">Marinitoga aeolica</name>
    <dbReference type="NCBI Taxonomy" id="2809031"/>
    <lineage>
        <taxon>Bacteria</taxon>
        <taxon>Thermotogati</taxon>
        <taxon>Thermotogota</taxon>
        <taxon>Thermotogae</taxon>
        <taxon>Petrotogales</taxon>
        <taxon>Petrotogaceae</taxon>
        <taxon>Marinitoga</taxon>
    </lineage>
</organism>
<feature type="transmembrane region" description="Helical" evidence="7">
    <location>
        <begin position="82"/>
        <end position="106"/>
    </location>
</feature>
<evidence type="ECO:0000313" key="8">
    <source>
        <dbReference type="EMBL" id="WGS65706.1"/>
    </source>
</evidence>
<dbReference type="PANTHER" id="PTHR43299:SF1">
    <property type="entry name" value="UPF0718 PROTEIN YRAQ"/>
    <property type="match status" value="1"/>
</dbReference>
<evidence type="ECO:0000256" key="2">
    <source>
        <dbReference type="ARBA" id="ARBA00006386"/>
    </source>
</evidence>
<keyword evidence="3" id="KW-1003">Cell membrane</keyword>
<feature type="transmembrane region" description="Helical" evidence="7">
    <location>
        <begin position="249"/>
        <end position="267"/>
    </location>
</feature>
<feature type="transmembrane region" description="Helical" evidence="7">
    <location>
        <begin position="317"/>
        <end position="339"/>
    </location>
</feature>
<protein>
    <submittedName>
        <fullName evidence="8">Permease</fullName>
    </submittedName>
</protein>
<feature type="transmembrane region" description="Helical" evidence="7">
    <location>
        <begin position="6"/>
        <end position="25"/>
    </location>
</feature>
<dbReference type="InterPro" id="IPR005524">
    <property type="entry name" value="DUF318"/>
</dbReference>
<dbReference type="RefSeq" id="WP_281000376.1">
    <property type="nucleotide sequence ID" value="NZ_CP069362.1"/>
</dbReference>
<sequence>MTKEVKTFLLIVFIFLIFYFVPFSNENIHKSLIGGFEMLHDYAREHVLLCLVPAFFIAGTIAVFVSKNAILKLLGPKAKKIIAYPVAAVSGGILAVCSCTILPLFGGIYKRGAGIGPAMAFLFTGPAINVAAIFLTGTVLGWELSFVRLLATIISAVFIGLIMQTLFKETGEGGFVFGQDTEIPWQKTLLFLAFQMAFLITGSLKIYITLKSILMTIFALVSILIALTFDKEHQKEYISETWDFTKKILPYLFIGVFIAGIISVSLPKNVVQTLLGGNRLFSNLFASVFGALMYFATLTEVPIIQSLMSLGMGKGPALALFMAGYTLSLPNMIVLTKLLGKKKAFTYFVLVIFFSTTWGLIYGNLF</sequence>
<keyword evidence="4 7" id="KW-0812">Transmembrane</keyword>
<name>A0ABY8PSU2_9BACT</name>
<dbReference type="Proteomes" id="UP001232493">
    <property type="component" value="Chromosome"/>
</dbReference>
<dbReference type="PANTHER" id="PTHR43299">
    <property type="entry name" value="UPF0718 PROTEIN YRAQ"/>
    <property type="match status" value="1"/>
</dbReference>
<dbReference type="EMBL" id="CP069362">
    <property type="protein sequence ID" value="WGS65706.1"/>
    <property type="molecule type" value="Genomic_DNA"/>
</dbReference>
<comment type="subcellular location">
    <subcellularLocation>
        <location evidence="1">Cell membrane</location>
        <topology evidence="1">Multi-pass membrane protein</topology>
    </subcellularLocation>
</comment>
<keyword evidence="6 7" id="KW-0472">Membrane</keyword>
<evidence type="ECO:0000256" key="1">
    <source>
        <dbReference type="ARBA" id="ARBA00004651"/>
    </source>
</evidence>
<feature type="transmembrane region" description="Helical" evidence="7">
    <location>
        <begin position="46"/>
        <end position="70"/>
    </location>
</feature>
<evidence type="ECO:0000256" key="3">
    <source>
        <dbReference type="ARBA" id="ARBA00022475"/>
    </source>
</evidence>
<gene>
    <name evidence="8" type="ORF">JRV97_03905</name>
</gene>
<accession>A0ABY8PSU2</accession>
<reference evidence="8 9" key="1">
    <citation type="submission" date="2021-02" db="EMBL/GenBank/DDBJ databases">
        <title>Characterization of Marinitoga sp. nov. str. BP5-C20A.</title>
        <authorList>
            <person name="Erauso G."/>
            <person name="Postec A."/>
        </authorList>
    </citation>
    <scope>NUCLEOTIDE SEQUENCE [LARGE SCALE GENOMIC DNA]</scope>
    <source>
        <strain evidence="8 9">BP5-C20A</strain>
    </source>
</reference>
<evidence type="ECO:0000256" key="6">
    <source>
        <dbReference type="ARBA" id="ARBA00023136"/>
    </source>
</evidence>
<dbReference type="Pfam" id="PF03773">
    <property type="entry name" value="ArsP_1"/>
    <property type="match status" value="1"/>
</dbReference>
<evidence type="ECO:0000313" key="9">
    <source>
        <dbReference type="Proteomes" id="UP001232493"/>
    </source>
</evidence>
<feature type="transmembrane region" description="Helical" evidence="7">
    <location>
        <begin position="146"/>
        <end position="167"/>
    </location>
</feature>
<keyword evidence="9" id="KW-1185">Reference proteome</keyword>
<evidence type="ECO:0000256" key="4">
    <source>
        <dbReference type="ARBA" id="ARBA00022692"/>
    </source>
</evidence>